<proteinExistence type="inferred from homology"/>
<dbReference type="Pfam" id="PF16757">
    <property type="entry name" value="Fucosidase_C"/>
    <property type="match status" value="1"/>
</dbReference>
<dbReference type="InterPro" id="IPR031919">
    <property type="entry name" value="Fucosidase_C"/>
</dbReference>
<dbReference type="InterPro" id="IPR057739">
    <property type="entry name" value="Glyco_hydro_29_N"/>
</dbReference>
<evidence type="ECO:0000256" key="5">
    <source>
        <dbReference type="ARBA" id="ARBA00022801"/>
    </source>
</evidence>
<dbReference type="Gene3D" id="3.20.20.80">
    <property type="entry name" value="Glycosidases"/>
    <property type="match status" value="1"/>
</dbReference>
<keyword evidence="10" id="KW-1185">Reference proteome</keyword>
<comment type="similarity">
    <text evidence="2">Belongs to the glycosyl hydrolase 29 family.</text>
</comment>
<evidence type="ECO:0000313" key="10">
    <source>
        <dbReference type="Proteomes" id="UP000070299"/>
    </source>
</evidence>
<dbReference type="GO" id="GO:0016139">
    <property type="term" value="P:glycoside catabolic process"/>
    <property type="evidence" value="ECO:0007669"/>
    <property type="project" value="TreeGrafter"/>
</dbReference>
<dbReference type="EC" id="3.2.1.51" evidence="3"/>
<comment type="function">
    <text evidence="1">Alpha-L-fucosidase is responsible for hydrolyzing the alpha-1,6-linked fucose joined to the reducing-end N-acetylglucosamine of the carbohydrate moieties of glycoproteins.</text>
</comment>
<dbReference type="InterPro" id="IPR017853">
    <property type="entry name" value="GH"/>
</dbReference>
<dbReference type="SMR" id="A0A136A0Q4"/>
<evidence type="ECO:0000256" key="1">
    <source>
        <dbReference type="ARBA" id="ARBA00004071"/>
    </source>
</evidence>
<dbReference type="Proteomes" id="UP000070299">
    <property type="component" value="Unassembled WGS sequence"/>
</dbReference>
<dbReference type="Gene3D" id="2.60.40.1180">
    <property type="entry name" value="Golgi alpha-mannosidase II"/>
    <property type="match status" value="1"/>
</dbReference>
<evidence type="ECO:0000259" key="8">
    <source>
        <dbReference type="Pfam" id="PF16757"/>
    </source>
</evidence>
<dbReference type="EMBL" id="LSNE01000005">
    <property type="protein sequence ID" value="KXI28794.1"/>
    <property type="molecule type" value="Genomic_DNA"/>
</dbReference>
<dbReference type="AlphaFoldDB" id="A0A136A0Q4"/>
<feature type="domain" description="Glycoside hydrolase family 29 N-terminal" evidence="7">
    <location>
        <begin position="52"/>
        <end position="416"/>
    </location>
</feature>
<dbReference type="RefSeq" id="WP_068375537.1">
    <property type="nucleotide sequence ID" value="NZ_LSNE01000005.1"/>
</dbReference>
<dbReference type="SUPFAM" id="SSF51445">
    <property type="entry name" value="(Trans)glycosidases"/>
    <property type="match status" value="1"/>
</dbReference>
<evidence type="ECO:0000256" key="4">
    <source>
        <dbReference type="ARBA" id="ARBA00022729"/>
    </source>
</evidence>
<dbReference type="PROSITE" id="PS51257">
    <property type="entry name" value="PROKAR_LIPOPROTEIN"/>
    <property type="match status" value="1"/>
</dbReference>
<dbReference type="GO" id="GO:0006004">
    <property type="term" value="P:fucose metabolic process"/>
    <property type="evidence" value="ECO:0007669"/>
    <property type="project" value="InterPro"/>
</dbReference>
<comment type="caution">
    <text evidence="9">The sequence shown here is derived from an EMBL/GenBank/DDBJ whole genome shotgun (WGS) entry which is preliminary data.</text>
</comment>
<sequence>MTANQKTRIFLIILVGIAGLTSCSERSSQVASQTSVAPERYKTGAQRNEKLQQIVQVANSGPFTPTWESFTAYQIPAWYQDAKFGIFIHWGVYSVPAHNGEWYPRNMYLPNSEEFTYHKENFGEQEAFGYKDFVPQFKAEKFNADEWLKVVKNSGAKYIVPVAEHHDGFSLYDNSYSRWDSVEMGPKRDVIAELKTAAEKAGIYFGVSSHRAENWWFFAGGREFPSDVQNEEYRDFYGPAVNRESSESGLTPPSKEFMDDWLLRTVEIVDKYQPDLIWFDWWMASEAFHEHVRTFTSYYYNKGLNKDRMPALNYKDLGDFRSFKPGSAVLDIERGQMSDTYAHFWQTDTSVSLTSWGYVTNHTYRDSNSLIDDLIDIVSKNGSMLLNIGPKSDGTIPQAEIDLLTEIGAWLSLNGEAIYDTRPWITFGEGSTEVIDGTNSNHGEKHRKDFNSSDIRFTKNAEILYAILMAWPENTNTLTINSVNKVNHPEKITKVTLLGSSEDIAFTQGENGLNILLPLVSPSNYAQVIKIE</sequence>
<dbReference type="STRING" id="1799789.AX660_11335"/>
<dbReference type="GO" id="GO:0004560">
    <property type="term" value="F:alpha-L-fucosidase activity"/>
    <property type="evidence" value="ECO:0007669"/>
    <property type="project" value="InterPro"/>
</dbReference>
<protein>
    <recommendedName>
        <fullName evidence="3">alpha-L-fucosidase</fullName>
        <ecNumber evidence="3">3.2.1.51</ecNumber>
    </recommendedName>
</protein>
<evidence type="ECO:0000259" key="7">
    <source>
        <dbReference type="Pfam" id="PF01120"/>
    </source>
</evidence>
<evidence type="ECO:0000256" key="6">
    <source>
        <dbReference type="ARBA" id="ARBA00023295"/>
    </source>
</evidence>
<dbReference type="InterPro" id="IPR013780">
    <property type="entry name" value="Glyco_hydro_b"/>
</dbReference>
<accession>A0A136A0Q4</accession>
<dbReference type="PANTHER" id="PTHR10030">
    <property type="entry name" value="ALPHA-L-FUCOSIDASE"/>
    <property type="match status" value="1"/>
</dbReference>
<dbReference type="InterPro" id="IPR000933">
    <property type="entry name" value="Glyco_hydro_29"/>
</dbReference>
<keyword evidence="5" id="KW-0378">Hydrolase</keyword>
<dbReference type="PIRSF" id="PIRSF001092">
    <property type="entry name" value="Alpha-L-fucosidase"/>
    <property type="match status" value="1"/>
</dbReference>
<gene>
    <name evidence="9" type="ORF">AX660_11335</name>
</gene>
<dbReference type="Pfam" id="PF01120">
    <property type="entry name" value="Alpha_L_fucos"/>
    <property type="match status" value="1"/>
</dbReference>
<dbReference type="PRINTS" id="PR00741">
    <property type="entry name" value="GLHYDRLASE29"/>
</dbReference>
<keyword evidence="4" id="KW-0732">Signal</keyword>
<feature type="domain" description="Alpha-L-fucosidase C-terminal" evidence="8">
    <location>
        <begin position="448"/>
        <end position="531"/>
    </location>
</feature>
<evidence type="ECO:0000256" key="3">
    <source>
        <dbReference type="ARBA" id="ARBA00012662"/>
    </source>
</evidence>
<dbReference type="GO" id="GO:0005764">
    <property type="term" value="C:lysosome"/>
    <property type="evidence" value="ECO:0007669"/>
    <property type="project" value="TreeGrafter"/>
</dbReference>
<dbReference type="InterPro" id="IPR016286">
    <property type="entry name" value="FUC_metazoa-typ"/>
</dbReference>
<dbReference type="PANTHER" id="PTHR10030:SF37">
    <property type="entry name" value="ALPHA-L-FUCOSIDASE-RELATED"/>
    <property type="match status" value="1"/>
</dbReference>
<name>A0A136A0Q4_9ALTE</name>
<evidence type="ECO:0000256" key="2">
    <source>
        <dbReference type="ARBA" id="ARBA00007951"/>
    </source>
</evidence>
<evidence type="ECO:0000313" key="9">
    <source>
        <dbReference type="EMBL" id="KXI28794.1"/>
    </source>
</evidence>
<keyword evidence="6" id="KW-0326">Glycosidase</keyword>
<organism evidence="9 10">
    <name type="scientific">Paraglaciecola hydrolytica</name>
    <dbReference type="NCBI Taxonomy" id="1799789"/>
    <lineage>
        <taxon>Bacteria</taxon>
        <taxon>Pseudomonadati</taxon>
        <taxon>Pseudomonadota</taxon>
        <taxon>Gammaproteobacteria</taxon>
        <taxon>Alteromonadales</taxon>
        <taxon>Alteromonadaceae</taxon>
        <taxon>Paraglaciecola</taxon>
    </lineage>
</organism>
<dbReference type="SMART" id="SM00812">
    <property type="entry name" value="Alpha_L_fucos"/>
    <property type="match status" value="1"/>
</dbReference>
<reference evidence="10" key="1">
    <citation type="submission" date="2016-02" db="EMBL/GenBank/DDBJ databases">
        <authorList>
            <person name="Schultz-Johansen M."/>
            <person name="Glaring M.A."/>
            <person name="Bech P.K."/>
            <person name="Stougaard P."/>
        </authorList>
    </citation>
    <scope>NUCLEOTIDE SEQUENCE [LARGE SCALE GENOMIC DNA]</scope>
    <source>
        <strain evidence="10">S66</strain>
    </source>
</reference>